<evidence type="ECO:0000313" key="2">
    <source>
        <dbReference type="Proteomes" id="UP001597417"/>
    </source>
</evidence>
<reference evidence="2" key="1">
    <citation type="journal article" date="2019" name="Int. J. Syst. Evol. Microbiol.">
        <title>The Global Catalogue of Microorganisms (GCM) 10K type strain sequencing project: providing services to taxonomists for standard genome sequencing and annotation.</title>
        <authorList>
            <consortium name="The Broad Institute Genomics Platform"/>
            <consortium name="The Broad Institute Genome Sequencing Center for Infectious Disease"/>
            <person name="Wu L."/>
            <person name="Ma J."/>
        </authorList>
    </citation>
    <scope>NUCLEOTIDE SEQUENCE [LARGE SCALE GENOMIC DNA]</scope>
    <source>
        <strain evidence="2">CGMCC 4.7645</strain>
    </source>
</reference>
<dbReference type="RefSeq" id="WP_378265681.1">
    <property type="nucleotide sequence ID" value="NZ_JBHUKR010000007.1"/>
</dbReference>
<sequence>MATVSVDNGELVVTIRGMRKVWSLKSEITIPIAHVKGATVDPGIRDEFPRTIEKRVGTNLYQTYYGGTFVQDGDKVFWDVRKPENAIVITLDNEDFDRLVVEVENPRETVELVEGAVGKRP</sequence>
<protein>
    <submittedName>
        <fullName evidence="1">Uncharacterized protein</fullName>
    </submittedName>
</protein>
<proteinExistence type="predicted"/>
<dbReference type="EMBL" id="JBHUKR010000007">
    <property type="protein sequence ID" value="MFD2417710.1"/>
    <property type="molecule type" value="Genomic_DNA"/>
</dbReference>
<keyword evidence="2" id="KW-1185">Reference proteome</keyword>
<comment type="caution">
    <text evidence="1">The sequence shown here is derived from an EMBL/GenBank/DDBJ whole genome shotgun (WGS) entry which is preliminary data.</text>
</comment>
<gene>
    <name evidence="1" type="ORF">ACFSXZ_15395</name>
</gene>
<evidence type="ECO:0000313" key="1">
    <source>
        <dbReference type="EMBL" id="MFD2417710.1"/>
    </source>
</evidence>
<organism evidence="1 2">
    <name type="scientific">Amycolatopsis pigmentata</name>
    <dbReference type="NCBI Taxonomy" id="450801"/>
    <lineage>
        <taxon>Bacteria</taxon>
        <taxon>Bacillati</taxon>
        <taxon>Actinomycetota</taxon>
        <taxon>Actinomycetes</taxon>
        <taxon>Pseudonocardiales</taxon>
        <taxon>Pseudonocardiaceae</taxon>
        <taxon>Amycolatopsis</taxon>
    </lineage>
</organism>
<accession>A0ABW5FSW7</accession>
<name>A0ABW5FSW7_9PSEU</name>
<dbReference type="Proteomes" id="UP001597417">
    <property type="component" value="Unassembled WGS sequence"/>
</dbReference>